<evidence type="ECO:0000313" key="3">
    <source>
        <dbReference type="Proteomes" id="UP000059680"/>
    </source>
</evidence>
<name>A0A0P0Y2P9_ORYSJ</name>
<reference evidence="3" key="1">
    <citation type="journal article" date="2005" name="Nature">
        <title>The map-based sequence of the rice genome.</title>
        <authorList>
            <consortium name="International rice genome sequencing project (IRGSP)"/>
            <person name="Matsumoto T."/>
            <person name="Wu J."/>
            <person name="Kanamori H."/>
            <person name="Katayose Y."/>
            <person name="Fujisawa M."/>
            <person name="Namiki N."/>
            <person name="Mizuno H."/>
            <person name="Yamamoto K."/>
            <person name="Antonio B.A."/>
            <person name="Baba T."/>
            <person name="Sakata K."/>
            <person name="Nagamura Y."/>
            <person name="Aoki H."/>
            <person name="Arikawa K."/>
            <person name="Arita K."/>
            <person name="Bito T."/>
            <person name="Chiden Y."/>
            <person name="Fujitsuka N."/>
            <person name="Fukunaka R."/>
            <person name="Hamada M."/>
            <person name="Harada C."/>
            <person name="Hayashi A."/>
            <person name="Hijishita S."/>
            <person name="Honda M."/>
            <person name="Hosokawa S."/>
            <person name="Ichikawa Y."/>
            <person name="Idonuma A."/>
            <person name="Iijima M."/>
            <person name="Ikeda M."/>
            <person name="Ikeno M."/>
            <person name="Ito K."/>
            <person name="Ito S."/>
            <person name="Ito T."/>
            <person name="Ito Y."/>
            <person name="Ito Y."/>
            <person name="Iwabuchi A."/>
            <person name="Kamiya K."/>
            <person name="Karasawa W."/>
            <person name="Kurita K."/>
            <person name="Katagiri S."/>
            <person name="Kikuta A."/>
            <person name="Kobayashi H."/>
            <person name="Kobayashi N."/>
            <person name="Machita K."/>
            <person name="Maehara T."/>
            <person name="Masukawa M."/>
            <person name="Mizubayashi T."/>
            <person name="Mukai Y."/>
            <person name="Nagasaki H."/>
            <person name="Nagata Y."/>
            <person name="Naito S."/>
            <person name="Nakashima M."/>
            <person name="Nakama Y."/>
            <person name="Nakamichi Y."/>
            <person name="Nakamura M."/>
            <person name="Meguro A."/>
            <person name="Negishi M."/>
            <person name="Ohta I."/>
            <person name="Ohta T."/>
            <person name="Okamoto M."/>
            <person name="Ono N."/>
            <person name="Saji S."/>
            <person name="Sakaguchi M."/>
            <person name="Sakai K."/>
            <person name="Shibata M."/>
            <person name="Shimokawa T."/>
            <person name="Song J."/>
            <person name="Takazaki Y."/>
            <person name="Terasawa K."/>
            <person name="Tsugane M."/>
            <person name="Tsuji K."/>
            <person name="Ueda S."/>
            <person name="Waki K."/>
            <person name="Yamagata H."/>
            <person name="Yamamoto M."/>
            <person name="Yamamoto S."/>
            <person name="Yamane H."/>
            <person name="Yoshiki S."/>
            <person name="Yoshihara R."/>
            <person name="Yukawa K."/>
            <person name="Zhong H."/>
            <person name="Yano M."/>
            <person name="Yuan Q."/>
            <person name="Ouyang S."/>
            <person name="Liu J."/>
            <person name="Jones K.M."/>
            <person name="Gansberger K."/>
            <person name="Moffat K."/>
            <person name="Hill J."/>
            <person name="Bera J."/>
            <person name="Fadrosh D."/>
            <person name="Jin S."/>
            <person name="Johri S."/>
            <person name="Kim M."/>
            <person name="Overton L."/>
            <person name="Reardon M."/>
            <person name="Tsitrin T."/>
            <person name="Vuong H."/>
            <person name="Weaver B."/>
            <person name="Ciecko A."/>
            <person name="Tallon L."/>
            <person name="Jackson J."/>
            <person name="Pai G."/>
            <person name="Aken S.V."/>
            <person name="Utterback T."/>
            <person name="Reidmuller S."/>
            <person name="Feldblyum T."/>
            <person name="Hsiao J."/>
            <person name="Zismann V."/>
            <person name="Iobst S."/>
            <person name="de Vazeille A.R."/>
            <person name="Buell C.R."/>
            <person name="Ying K."/>
            <person name="Li Y."/>
            <person name="Lu T."/>
            <person name="Huang Y."/>
            <person name="Zhao Q."/>
            <person name="Feng Q."/>
            <person name="Zhang L."/>
            <person name="Zhu J."/>
            <person name="Weng Q."/>
            <person name="Mu J."/>
            <person name="Lu Y."/>
            <person name="Fan D."/>
            <person name="Liu Y."/>
            <person name="Guan J."/>
            <person name="Zhang Y."/>
            <person name="Yu S."/>
            <person name="Liu X."/>
            <person name="Zhang Y."/>
            <person name="Hong G."/>
            <person name="Han B."/>
            <person name="Choisne N."/>
            <person name="Demange N."/>
            <person name="Orjeda G."/>
            <person name="Samain S."/>
            <person name="Cattolico L."/>
            <person name="Pelletier E."/>
            <person name="Couloux A."/>
            <person name="Segurens B."/>
            <person name="Wincker P."/>
            <person name="D'Hont A."/>
            <person name="Scarpelli C."/>
            <person name="Weissenbach J."/>
            <person name="Salanoubat M."/>
            <person name="Quetier F."/>
            <person name="Yu Y."/>
            <person name="Kim H.R."/>
            <person name="Rambo T."/>
            <person name="Currie J."/>
            <person name="Collura K."/>
            <person name="Luo M."/>
            <person name="Yang T."/>
            <person name="Ammiraju J.S.S."/>
            <person name="Engler F."/>
            <person name="Soderlund C."/>
            <person name="Wing R.A."/>
            <person name="Palmer L.E."/>
            <person name="de la Bastide M."/>
            <person name="Spiegel L."/>
            <person name="Nascimento L."/>
            <person name="Zutavern T."/>
            <person name="O'Shaughnessy A."/>
            <person name="Dike S."/>
            <person name="Dedhia N."/>
            <person name="Preston R."/>
            <person name="Balija V."/>
            <person name="McCombie W.R."/>
            <person name="Chow T."/>
            <person name="Chen H."/>
            <person name="Chung M."/>
            <person name="Chen C."/>
            <person name="Shaw J."/>
            <person name="Wu H."/>
            <person name="Hsiao K."/>
            <person name="Chao Y."/>
            <person name="Chu M."/>
            <person name="Cheng C."/>
            <person name="Hour A."/>
            <person name="Lee P."/>
            <person name="Lin S."/>
            <person name="Lin Y."/>
            <person name="Liou J."/>
            <person name="Liu S."/>
            <person name="Hsing Y."/>
            <person name="Raghuvanshi S."/>
            <person name="Mohanty A."/>
            <person name="Bharti A.K."/>
            <person name="Gaur A."/>
            <person name="Gupta V."/>
            <person name="Kumar D."/>
            <person name="Ravi V."/>
            <person name="Vij S."/>
            <person name="Kapur A."/>
            <person name="Khurana P."/>
            <person name="Khurana P."/>
            <person name="Khurana J.P."/>
            <person name="Tyagi A.K."/>
            <person name="Gaikwad K."/>
            <person name="Singh A."/>
            <person name="Dalal V."/>
            <person name="Srivastava S."/>
            <person name="Dixit A."/>
            <person name="Pal A.K."/>
            <person name="Ghazi I.A."/>
            <person name="Yadav M."/>
            <person name="Pandit A."/>
            <person name="Bhargava A."/>
            <person name="Sureshbabu K."/>
            <person name="Batra K."/>
            <person name="Sharma T.R."/>
            <person name="Mohapatra T."/>
            <person name="Singh N.K."/>
            <person name="Messing J."/>
            <person name="Nelson A.B."/>
            <person name="Fuks G."/>
            <person name="Kavchok S."/>
            <person name="Keizer G."/>
            <person name="Linton E."/>
            <person name="Llaca V."/>
            <person name="Song R."/>
            <person name="Tanyolac B."/>
            <person name="Young S."/>
            <person name="Ho-Il K."/>
            <person name="Hahn J.H."/>
            <person name="Sangsakoo G."/>
            <person name="Vanavichit A."/>
            <person name="de Mattos Luiz.A.T."/>
            <person name="Zimmer P.D."/>
            <person name="Malone G."/>
            <person name="Dellagostin O."/>
            <person name="de Oliveira A.C."/>
            <person name="Bevan M."/>
            <person name="Bancroft I."/>
            <person name="Minx P."/>
            <person name="Cordum H."/>
            <person name="Wilson R."/>
            <person name="Cheng Z."/>
            <person name="Jin W."/>
            <person name="Jiang J."/>
            <person name="Leong S.A."/>
            <person name="Iwama H."/>
            <person name="Gojobori T."/>
            <person name="Itoh T."/>
            <person name="Niimura Y."/>
            <person name="Fujii Y."/>
            <person name="Habara T."/>
            <person name="Sakai H."/>
            <person name="Sato Y."/>
            <person name="Wilson G."/>
            <person name="Kumar K."/>
            <person name="McCouch S."/>
            <person name="Juretic N."/>
            <person name="Hoen D."/>
            <person name="Wright S."/>
            <person name="Bruskiewich R."/>
            <person name="Bureau T."/>
            <person name="Miyao A."/>
            <person name="Hirochika H."/>
            <person name="Nishikawa T."/>
            <person name="Kadowaki K."/>
            <person name="Sugiura M."/>
            <person name="Burr B."/>
            <person name="Sasaki T."/>
        </authorList>
    </citation>
    <scope>NUCLEOTIDE SEQUENCE [LARGE SCALE GENOMIC DNA]</scope>
    <source>
        <strain evidence="3">cv. Nipponbare</strain>
    </source>
</reference>
<organism evidence="2 3">
    <name type="scientific">Oryza sativa subsp. japonica</name>
    <name type="common">Rice</name>
    <dbReference type="NCBI Taxonomy" id="39947"/>
    <lineage>
        <taxon>Eukaryota</taxon>
        <taxon>Viridiplantae</taxon>
        <taxon>Streptophyta</taxon>
        <taxon>Embryophyta</taxon>
        <taxon>Tracheophyta</taxon>
        <taxon>Spermatophyta</taxon>
        <taxon>Magnoliopsida</taxon>
        <taxon>Liliopsida</taxon>
        <taxon>Poales</taxon>
        <taxon>Poaceae</taxon>
        <taxon>BOP clade</taxon>
        <taxon>Oryzoideae</taxon>
        <taxon>Oryzeae</taxon>
        <taxon>Oryzinae</taxon>
        <taxon>Oryza</taxon>
        <taxon>Oryza sativa</taxon>
    </lineage>
</organism>
<evidence type="ECO:0000313" key="2">
    <source>
        <dbReference type="EMBL" id="BAT14215.1"/>
    </source>
</evidence>
<dbReference type="PaxDb" id="39947-A0A0P0Y2P9"/>
<gene>
    <name evidence="2" type="ordered locus">Os11g0521166</name>
    <name evidence="2" type="ORF">OSNPB_110521166</name>
</gene>
<dbReference type="InParanoid" id="A0A0P0Y2P9"/>
<feature type="compositionally biased region" description="Basic and acidic residues" evidence="1">
    <location>
        <begin position="8"/>
        <end position="18"/>
    </location>
</feature>
<dbReference type="EMBL" id="AP014967">
    <property type="protein sequence ID" value="BAT14215.1"/>
    <property type="molecule type" value="Genomic_DNA"/>
</dbReference>
<dbReference type="Proteomes" id="UP000059680">
    <property type="component" value="Chromosome 11"/>
</dbReference>
<sequence>MAVSGGRGGEEKRTDWKARAVPSSSPIGGLVLRHWVLLVAVDAATTIGHSSLPPPSLDAGVFLATHVGEKERERGVQGDRNE</sequence>
<protein>
    <submittedName>
        <fullName evidence="2">Os11g0521166 protein</fullName>
    </submittedName>
</protein>
<reference evidence="2 3" key="2">
    <citation type="journal article" date="2013" name="Plant Cell Physiol.">
        <title>Rice Annotation Project Database (RAP-DB): an integrative and interactive database for rice genomics.</title>
        <authorList>
            <person name="Sakai H."/>
            <person name="Lee S.S."/>
            <person name="Tanaka T."/>
            <person name="Numa H."/>
            <person name="Kim J."/>
            <person name="Kawahara Y."/>
            <person name="Wakimoto H."/>
            <person name="Yang C.C."/>
            <person name="Iwamoto M."/>
            <person name="Abe T."/>
            <person name="Yamada Y."/>
            <person name="Muto A."/>
            <person name="Inokuchi H."/>
            <person name="Ikemura T."/>
            <person name="Matsumoto T."/>
            <person name="Sasaki T."/>
            <person name="Itoh T."/>
        </authorList>
    </citation>
    <scope>NUCLEOTIDE SEQUENCE [LARGE SCALE GENOMIC DNA]</scope>
    <source>
        <strain evidence="3">cv. Nipponbare</strain>
    </source>
</reference>
<feature type="region of interest" description="Disordered" evidence="1">
    <location>
        <begin position="1"/>
        <end position="24"/>
    </location>
</feature>
<proteinExistence type="predicted"/>
<reference evidence="2 3" key="3">
    <citation type="journal article" date="2013" name="Rice">
        <title>Improvement of the Oryza sativa Nipponbare reference genome using next generation sequence and optical map data.</title>
        <authorList>
            <person name="Kawahara Y."/>
            <person name="de la Bastide M."/>
            <person name="Hamilton J.P."/>
            <person name="Kanamori H."/>
            <person name="McCombie W.R."/>
            <person name="Ouyang S."/>
            <person name="Schwartz D.C."/>
            <person name="Tanaka T."/>
            <person name="Wu J."/>
            <person name="Zhou S."/>
            <person name="Childs K.L."/>
            <person name="Davidson R.M."/>
            <person name="Lin H."/>
            <person name="Quesada-Ocampo L."/>
            <person name="Vaillancourt B."/>
            <person name="Sakai H."/>
            <person name="Lee S.S."/>
            <person name="Kim J."/>
            <person name="Numa H."/>
            <person name="Itoh T."/>
            <person name="Buell C.R."/>
            <person name="Matsumoto T."/>
        </authorList>
    </citation>
    <scope>NUCLEOTIDE SEQUENCE [LARGE SCALE GENOMIC DNA]</scope>
    <source>
        <strain evidence="3">cv. Nipponbare</strain>
    </source>
</reference>
<dbReference type="AlphaFoldDB" id="A0A0P0Y2P9"/>
<accession>A0A0P0Y2P9</accession>
<evidence type="ECO:0000256" key="1">
    <source>
        <dbReference type="SAM" id="MobiDB-lite"/>
    </source>
</evidence>
<keyword evidence="3" id="KW-1185">Reference proteome</keyword>